<dbReference type="Proteomes" id="UP001164539">
    <property type="component" value="Chromosome 5"/>
</dbReference>
<evidence type="ECO:0000313" key="2">
    <source>
        <dbReference type="Proteomes" id="UP001164539"/>
    </source>
</evidence>
<gene>
    <name evidence="1" type="ORF">OWV82_009917</name>
</gene>
<protein>
    <submittedName>
        <fullName evidence="1">Uncharacterized protein</fullName>
    </submittedName>
</protein>
<organism evidence="1 2">
    <name type="scientific">Melia azedarach</name>
    <name type="common">Chinaberry tree</name>
    <dbReference type="NCBI Taxonomy" id="155640"/>
    <lineage>
        <taxon>Eukaryota</taxon>
        <taxon>Viridiplantae</taxon>
        <taxon>Streptophyta</taxon>
        <taxon>Embryophyta</taxon>
        <taxon>Tracheophyta</taxon>
        <taxon>Spermatophyta</taxon>
        <taxon>Magnoliopsida</taxon>
        <taxon>eudicotyledons</taxon>
        <taxon>Gunneridae</taxon>
        <taxon>Pentapetalae</taxon>
        <taxon>rosids</taxon>
        <taxon>malvids</taxon>
        <taxon>Sapindales</taxon>
        <taxon>Meliaceae</taxon>
        <taxon>Melia</taxon>
    </lineage>
</organism>
<comment type="caution">
    <text evidence="1">The sequence shown here is derived from an EMBL/GenBank/DDBJ whole genome shotgun (WGS) entry which is preliminary data.</text>
</comment>
<proteinExistence type="predicted"/>
<dbReference type="EMBL" id="CM051398">
    <property type="protein sequence ID" value="KAJ4718206.1"/>
    <property type="molecule type" value="Genomic_DNA"/>
</dbReference>
<sequence length="75" mass="8596">MYTGILLSQINCKAHQYCGYKFRKIQAMKLQEFIHSDDHNLINLGDITEPYSYTNAAYGMLVTSVIPHQSLQICI</sequence>
<reference evidence="1 2" key="1">
    <citation type="journal article" date="2023" name="Science">
        <title>Complex scaffold remodeling in plant triterpene biosynthesis.</title>
        <authorList>
            <person name="De La Pena R."/>
            <person name="Hodgson H."/>
            <person name="Liu J.C."/>
            <person name="Stephenson M.J."/>
            <person name="Martin A.C."/>
            <person name="Owen C."/>
            <person name="Harkess A."/>
            <person name="Leebens-Mack J."/>
            <person name="Jimenez L.E."/>
            <person name="Osbourn A."/>
            <person name="Sattely E.S."/>
        </authorList>
    </citation>
    <scope>NUCLEOTIDE SEQUENCE [LARGE SCALE GENOMIC DNA]</scope>
    <source>
        <strain evidence="2">cv. JPN11</strain>
        <tissue evidence="1">Leaf</tissue>
    </source>
</reference>
<evidence type="ECO:0000313" key="1">
    <source>
        <dbReference type="EMBL" id="KAJ4718206.1"/>
    </source>
</evidence>
<accession>A0ACC1Y3B2</accession>
<name>A0ACC1Y3B2_MELAZ</name>
<keyword evidence="2" id="KW-1185">Reference proteome</keyword>